<dbReference type="InterPro" id="IPR024752">
    <property type="entry name" value="Myb/SANT-like_dom"/>
</dbReference>
<evidence type="ECO:0000313" key="4">
    <source>
        <dbReference type="Proteomes" id="UP000826271"/>
    </source>
</evidence>
<feature type="compositionally biased region" description="Basic residues" evidence="1">
    <location>
        <begin position="8"/>
        <end position="18"/>
    </location>
</feature>
<dbReference type="Proteomes" id="UP000826271">
    <property type="component" value="Unassembled WGS sequence"/>
</dbReference>
<dbReference type="Pfam" id="PF12776">
    <property type="entry name" value="Myb_DNA-bind_3"/>
    <property type="match status" value="1"/>
</dbReference>
<protein>
    <recommendedName>
        <fullName evidence="2">Myb/SANT-like domain-containing protein</fullName>
    </recommendedName>
</protein>
<comment type="caution">
    <text evidence="3">The sequence shown here is derived from an EMBL/GenBank/DDBJ whole genome shotgun (WGS) entry which is preliminary data.</text>
</comment>
<feature type="region of interest" description="Disordered" evidence="1">
    <location>
        <begin position="111"/>
        <end position="157"/>
    </location>
</feature>
<dbReference type="PANTHER" id="PTHR46250">
    <property type="entry name" value="MYB/SANT-LIKE DNA-BINDING DOMAIN PROTEIN-RELATED"/>
    <property type="match status" value="1"/>
</dbReference>
<dbReference type="AlphaFoldDB" id="A0AAV6XCF2"/>
<evidence type="ECO:0000259" key="2">
    <source>
        <dbReference type="Pfam" id="PF12776"/>
    </source>
</evidence>
<name>A0AAV6XCF2_9LAMI</name>
<organism evidence="3 4">
    <name type="scientific">Buddleja alternifolia</name>
    <dbReference type="NCBI Taxonomy" id="168488"/>
    <lineage>
        <taxon>Eukaryota</taxon>
        <taxon>Viridiplantae</taxon>
        <taxon>Streptophyta</taxon>
        <taxon>Embryophyta</taxon>
        <taxon>Tracheophyta</taxon>
        <taxon>Spermatophyta</taxon>
        <taxon>Magnoliopsida</taxon>
        <taxon>eudicotyledons</taxon>
        <taxon>Gunneridae</taxon>
        <taxon>Pentapetalae</taxon>
        <taxon>asterids</taxon>
        <taxon>lamiids</taxon>
        <taxon>Lamiales</taxon>
        <taxon>Scrophulariaceae</taxon>
        <taxon>Buddlejeae</taxon>
        <taxon>Buddleja</taxon>
    </lineage>
</organism>
<feature type="compositionally biased region" description="Polar residues" evidence="1">
    <location>
        <begin position="133"/>
        <end position="143"/>
    </location>
</feature>
<evidence type="ECO:0000256" key="1">
    <source>
        <dbReference type="SAM" id="MobiDB-lite"/>
    </source>
</evidence>
<feature type="compositionally biased region" description="Acidic residues" evidence="1">
    <location>
        <begin position="113"/>
        <end position="129"/>
    </location>
</feature>
<reference evidence="3" key="1">
    <citation type="submission" date="2019-10" db="EMBL/GenBank/DDBJ databases">
        <authorList>
            <person name="Zhang R."/>
            <person name="Pan Y."/>
            <person name="Wang J."/>
            <person name="Ma R."/>
            <person name="Yu S."/>
        </authorList>
    </citation>
    <scope>NUCLEOTIDE SEQUENCE</scope>
    <source>
        <strain evidence="3">LA-IB0</strain>
        <tissue evidence="3">Leaf</tissue>
    </source>
</reference>
<proteinExistence type="predicted"/>
<keyword evidence="4" id="KW-1185">Reference proteome</keyword>
<gene>
    <name evidence="3" type="ORF">BUALT_Bualt06G0025600</name>
</gene>
<evidence type="ECO:0000313" key="3">
    <source>
        <dbReference type="EMBL" id="KAG8380534.1"/>
    </source>
</evidence>
<accession>A0AAV6XCF2</accession>
<feature type="region of interest" description="Disordered" evidence="1">
    <location>
        <begin position="1"/>
        <end position="23"/>
    </location>
</feature>
<feature type="domain" description="Myb/SANT-like" evidence="2">
    <location>
        <begin position="20"/>
        <end position="114"/>
    </location>
</feature>
<sequence length="254" mass="29300">MEFDPPNGRRRGKGSKHVRTPEEDESLINCMLELKEKGIYNTEGGGFKHGIFKELKRMLQIKLPGRGLKDNPHIQSRYKLLKRQYEHFYDLRVAGQGSGFGWDDNRKCLTASTEEEENDSNTETMDDLDDNKPPTSKRTNGESSKQRPRKREKSIDGLMSGLSNIAEMMGNHLKESREQMSNIINVIAAPEQQNMDNRQKLNEELRKISTLSLSERYKVGSLLVHDKDLLDYFFTVEDYGKEVFVRDLLQDQGK</sequence>
<dbReference type="EMBL" id="WHWC01000006">
    <property type="protein sequence ID" value="KAG8380534.1"/>
    <property type="molecule type" value="Genomic_DNA"/>
</dbReference>
<dbReference type="PANTHER" id="PTHR46250:SF15">
    <property type="entry name" value="OS01G0523800 PROTEIN"/>
    <property type="match status" value="1"/>
</dbReference>